<keyword evidence="6" id="KW-0479">Metal-binding</keyword>
<feature type="domain" description="Tyrosinase copper-binding" evidence="18">
    <location>
        <begin position="204"/>
        <end position="221"/>
    </location>
</feature>
<comment type="similarity">
    <text evidence="3">Belongs to the tyrosinase family.</text>
</comment>
<evidence type="ECO:0000256" key="4">
    <source>
        <dbReference type="ARBA" id="ARBA00011906"/>
    </source>
</evidence>
<keyword evidence="16" id="KW-1133">Transmembrane helix</keyword>
<dbReference type="Pfam" id="PF00264">
    <property type="entry name" value="Tyrosinase"/>
    <property type="match status" value="1"/>
</dbReference>
<keyword evidence="5 16" id="KW-0812">Transmembrane</keyword>
<dbReference type="GO" id="GO:0046872">
    <property type="term" value="F:metal ion binding"/>
    <property type="evidence" value="ECO:0007669"/>
    <property type="project" value="UniProtKB-KW"/>
</dbReference>
<gene>
    <name evidence="20" type="primary">TYR</name>
    <name evidence="20" type="ORF">BLAG_LOCUS10249</name>
</gene>
<evidence type="ECO:0000256" key="16">
    <source>
        <dbReference type="SAM" id="Phobius"/>
    </source>
</evidence>
<evidence type="ECO:0000256" key="2">
    <source>
        <dbReference type="ARBA" id="ARBA00004573"/>
    </source>
</evidence>
<evidence type="ECO:0000256" key="10">
    <source>
        <dbReference type="ARBA" id="ARBA00023033"/>
    </source>
</evidence>
<reference evidence="20" key="1">
    <citation type="submission" date="2022-01" db="EMBL/GenBank/DDBJ databases">
        <authorList>
            <person name="Braso-Vives M."/>
        </authorList>
    </citation>
    <scope>NUCLEOTIDE SEQUENCE</scope>
</reference>
<evidence type="ECO:0000256" key="5">
    <source>
        <dbReference type="ARBA" id="ARBA00022692"/>
    </source>
</evidence>
<evidence type="ECO:0000256" key="9">
    <source>
        <dbReference type="ARBA" id="ARBA00023008"/>
    </source>
</evidence>
<keyword evidence="7 17" id="KW-0732">Signal</keyword>
<dbReference type="AlphaFoldDB" id="A0A8J9Z708"/>
<evidence type="ECO:0000256" key="6">
    <source>
        <dbReference type="ARBA" id="ARBA00022723"/>
    </source>
</evidence>
<name>A0A8J9Z708_BRALA</name>
<accession>A0A8J9Z708</accession>
<keyword evidence="8" id="KW-0560">Oxidoreductase</keyword>
<dbReference type="Gene3D" id="1.10.1280.10">
    <property type="entry name" value="Di-copper center containing domain from catechol oxidase"/>
    <property type="match status" value="1"/>
</dbReference>
<dbReference type="OrthoDB" id="6132182at2759"/>
<keyword evidence="9" id="KW-0186">Copper</keyword>
<dbReference type="InterPro" id="IPR002227">
    <property type="entry name" value="Tyrosinase_Cu-bd"/>
</dbReference>
<feature type="chain" id="PRO_5035442186" description="Tyrosinase" evidence="17">
    <location>
        <begin position="17"/>
        <end position="541"/>
    </location>
</feature>
<feature type="domain" description="Tyrosinase copper-binding" evidence="19">
    <location>
        <begin position="382"/>
        <end position="393"/>
    </location>
</feature>
<evidence type="ECO:0000259" key="18">
    <source>
        <dbReference type="PROSITE" id="PS00497"/>
    </source>
</evidence>
<keyword evidence="10" id="KW-0503">Monooxygenase</keyword>
<evidence type="ECO:0000256" key="12">
    <source>
        <dbReference type="ARBA" id="ARBA00023136"/>
    </source>
</evidence>
<dbReference type="PANTHER" id="PTHR11474">
    <property type="entry name" value="TYROSINASE FAMILY MEMBER"/>
    <property type="match status" value="1"/>
</dbReference>
<dbReference type="GO" id="GO:0043473">
    <property type="term" value="P:pigmentation"/>
    <property type="evidence" value="ECO:0007669"/>
    <property type="project" value="TreeGrafter"/>
</dbReference>
<dbReference type="InterPro" id="IPR008922">
    <property type="entry name" value="Di-copper_centre_dom_sf"/>
</dbReference>
<evidence type="ECO:0000256" key="14">
    <source>
        <dbReference type="ARBA" id="ARBA00039304"/>
    </source>
</evidence>
<evidence type="ECO:0000313" key="20">
    <source>
        <dbReference type="EMBL" id="CAH1248998.1"/>
    </source>
</evidence>
<evidence type="ECO:0000256" key="15">
    <source>
        <dbReference type="ARBA" id="ARBA00042251"/>
    </source>
</evidence>
<organism evidence="20 21">
    <name type="scientific">Branchiostoma lanceolatum</name>
    <name type="common">Common lancelet</name>
    <name type="synonym">Amphioxus lanceolatum</name>
    <dbReference type="NCBI Taxonomy" id="7740"/>
    <lineage>
        <taxon>Eukaryota</taxon>
        <taxon>Metazoa</taxon>
        <taxon>Chordata</taxon>
        <taxon>Cephalochordata</taxon>
        <taxon>Leptocardii</taxon>
        <taxon>Amphioxiformes</taxon>
        <taxon>Branchiostomatidae</taxon>
        <taxon>Branchiostoma</taxon>
    </lineage>
</organism>
<dbReference type="EMBL" id="OV696702">
    <property type="protein sequence ID" value="CAH1248998.1"/>
    <property type="molecule type" value="Genomic_DNA"/>
</dbReference>
<evidence type="ECO:0000256" key="13">
    <source>
        <dbReference type="ARBA" id="ARBA00023180"/>
    </source>
</evidence>
<comment type="subcellular location">
    <subcellularLocation>
        <location evidence="2">Melanosome membrane</location>
        <topology evidence="2">Single-pass type I membrane protein</topology>
    </subcellularLocation>
</comment>
<dbReference type="SUPFAM" id="SSF48056">
    <property type="entry name" value="Di-copper centre-containing domain"/>
    <property type="match status" value="1"/>
</dbReference>
<comment type="cofactor">
    <cofactor evidence="1">
        <name>Cu(2+)</name>
        <dbReference type="ChEBI" id="CHEBI:29036"/>
    </cofactor>
</comment>
<dbReference type="InterPro" id="IPR050316">
    <property type="entry name" value="Tyrosinase/Hemocyanin"/>
</dbReference>
<dbReference type="GO" id="GO:0031410">
    <property type="term" value="C:cytoplasmic vesicle"/>
    <property type="evidence" value="ECO:0007669"/>
    <property type="project" value="UniProtKB-ARBA"/>
</dbReference>
<evidence type="ECO:0000259" key="19">
    <source>
        <dbReference type="PROSITE" id="PS00498"/>
    </source>
</evidence>
<protein>
    <recommendedName>
        <fullName evidence="14">Tyrosinase</fullName>
        <ecNumber evidence="4">1.14.18.1</ecNumber>
    </recommendedName>
    <alternativeName>
        <fullName evidence="15">Monophenol monooxygenase</fullName>
    </alternativeName>
</protein>
<dbReference type="Proteomes" id="UP000838412">
    <property type="component" value="Chromosome 17"/>
</dbReference>
<evidence type="ECO:0000256" key="8">
    <source>
        <dbReference type="ARBA" id="ARBA00023002"/>
    </source>
</evidence>
<keyword evidence="13" id="KW-0325">Glycoprotein</keyword>
<evidence type="ECO:0000256" key="7">
    <source>
        <dbReference type="ARBA" id="ARBA00022729"/>
    </source>
</evidence>
<evidence type="ECO:0000313" key="21">
    <source>
        <dbReference type="Proteomes" id="UP000838412"/>
    </source>
</evidence>
<keyword evidence="21" id="KW-1185">Reference proteome</keyword>
<evidence type="ECO:0000256" key="17">
    <source>
        <dbReference type="SAM" id="SignalP"/>
    </source>
</evidence>
<dbReference type="PANTHER" id="PTHR11474:SF124">
    <property type="entry name" value="TYROSINASE"/>
    <property type="match status" value="1"/>
</dbReference>
<dbReference type="GO" id="GO:0004503">
    <property type="term" value="F:tyrosinase activity"/>
    <property type="evidence" value="ECO:0007669"/>
    <property type="project" value="UniProtKB-EC"/>
</dbReference>
<dbReference type="PROSITE" id="PS00498">
    <property type="entry name" value="TYROSINASE_2"/>
    <property type="match status" value="1"/>
</dbReference>
<keyword evidence="12 16" id="KW-0472">Membrane</keyword>
<dbReference type="GO" id="GO:0042438">
    <property type="term" value="P:melanin biosynthetic process"/>
    <property type="evidence" value="ECO:0007669"/>
    <property type="project" value="UniProtKB-KW"/>
</dbReference>
<keyword evidence="11" id="KW-0470">Melanin biosynthesis</keyword>
<sequence length="541" mass="61363">MFLIVFFQLFFVVCYGQFPRACTDDLSLSTGRCCPLWPASDGTGSPCGEALGRGTCRQIQLDDSPHSPSYPYVGADDRERWPTVYWNWTCECRGSFYGVDCSECKYGFVGPDCTERKVLIRRNIFDLSWWERTRFLRALDESKTTVSERWVIPVTPYVDVLTNGSKPEFANVTTYDALVWMHYYVVRDVLLPEGGVFRPVDFAHEGPGFLPWHRLYLLLLERELAKIDGDENFALPYWDWRDLADCGDLCTDDFLGASQPNGTGRLSNGSFLSNWQIICSRTDEYNNFRTVCDGTPEGPLQRNPGKSERVSSLPTWEEVQAALNLDQYEAPPYDISANFSFRNSLEGFASPDGIASDARYLHAAVHVWLNGTVSLLAPSANDPVFFLHHAFVDSIYEVWLRKFRPNVSALPADGAPIGHNRGFYMVPFLPLHTSAELFTPATDFGYDYDFMVETEGRAWWEELGFLEFYGVFLGGVIIGILLLALVYSATKRLCCRAAQAYGRIRSADGQKTNPRPDNDLETTPLLSRNIPERRWTEVVYI</sequence>
<evidence type="ECO:0000256" key="1">
    <source>
        <dbReference type="ARBA" id="ARBA00001973"/>
    </source>
</evidence>
<dbReference type="EC" id="1.14.18.1" evidence="4"/>
<evidence type="ECO:0000256" key="3">
    <source>
        <dbReference type="ARBA" id="ARBA00009928"/>
    </source>
</evidence>
<dbReference type="PRINTS" id="PR00092">
    <property type="entry name" value="TYROSINASE"/>
</dbReference>
<dbReference type="PROSITE" id="PS00497">
    <property type="entry name" value="TYROSINASE_1"/>
    <property type="match status" value="1"/>
</dbReference>
<proteinExistence type="inferred from homology"/>
<feature type="signal peptide" evidence="17">
    <location>
        <begin position="1"/>
        <end position="16"/>
    </location>
</feature>
<feature type="transmembrane region" description="Helical" evidence="16">
    <location>
        <begin position="468"/>
        <end position="487"/>
    </location>
</feature>
<evidence type="ECO:0000256" key="11">
    <source>
        <dbReference type="ARBA" id="ARBA00023101"/>
    </source>
</evidence>